<dbReference type="GO" id="GO:0016887">
    <property type="term" value="F:ATP hydrolysis activity"/>
    <property type="evidence" value="ECO:0007669"/>
    <property type="project" value="InterPro"/>
</dbReference>
<dbReference type="Pfam" id="PF00005">
    <property type="entry name" value="ABC_tran"/>
    <property type="match status" value="1"/>
</dbReference>
<evidence type="ECO:0000256" key="3">
    <source>
        <dbReference type="ARBA" id="ARBA00022741"/>
    </source>
</evidence>
<dbReference type="SUPFAM" id="SSF52540">
    <property type="entry name" value="P-loop containing nucleoside triphosphate hydrolases"/>
    <property type="match status" value="1"/>
</dbReference>
<dbReference type="SMART" id="SM00382">
    <property type="entry name" value="AAA"/>
    <property type="match status" value="1"/>
</dbReference>
<evidence type="ECO:0000313" key="7">
    <source>
        <dbReference type="Proteomes" id="UP000002427"/>
    </source>
</evidence>
<evidence type="ECO:0000259" key="5">
    <source>
        <dbReference type="PROSITE" id="PS50893"/>
    </source>
</evidence>
<dbReference type="InterPro" id="IPR050153">
    <property type="entry name" value="Metal_Ion_Import_ABC"/>
</dbReference>
<dbReference type="InterPro" id="IPR027417">
    <property type="entry name" value="P-loop_NTPase"/>
</dbReference>
<evidence type="ECO:0000313" key="6">
    <source>
        <dbReference type="EMBL" id="ABF13783.1"/>
    </source>
</evidence>
<keyword evidence="7" id="KW-1185">Reference proteome</keyword>
<dbReference type="PANTHER" id="PTHR42734">
    <property type="entry name" value="METAL TRANSPORT SYSTEM ATP-BINDING PROTEIN TM_0124-RELATED"/>
    <property type="match status" value="1"/>
</dbReference>
<dbReference type="PANTHER" id="PTHR42734:SF5">
    <property type="entry name" value="IRON TRANSPORT SYSTEM ATP-BINDING PROTEIN HI_0361-RELATED"/>
    <property type="match status" value="1"/>
</dbReference>
<dbReference type="GO" id="GO:0005524">
    <property type="term" value="F:ATP binding"/>
    <property type="evidence" value="ECO:0007669"/>
    <property type="project" value="UniProtKB-KW"/>
</dbReference>
<organism evidence="6 7">
    <name type="scientific">Baumannia cicadellinicola subsp. Homalodisca coagulata</name>
    <dbReference type="NCBI Taxonomy" id="374463"/>
    <lineage>
        <taxon>Bacteria</taxon>
        <taxon>Pseudomonadati</taxon>
        <taxon>Pseudomonadota</taxon>
        <taxon>Gammaproteobacteria</taxon>
        <taxon>Candidatus Palibaumannia</taxon>
    </lineage>
</organism>
<evidence type="ECO:0000256" key="4">
    <source>
        <dbReference type="ARBA" id="ARBA00022840"/>
    </source>
</evidence>
<evidence type="ECO:0000256" key="2">
    <source>
        <dbReference type="ARBA" id="ARBA00022448"/>
    </source>
</evidence>
<protein>
    <submittedName>
        <fullName evidence="6">Cation ABC transporter, ATP-binding protein</fullName>
    </submittedName>
</protein>
<dbReference type="KEGG" id="bci:BCI_0106"/>
<reference evidence="6 7" key="1">
    <citation type="journal article" date="2006" name="PLoS Biol.">
        <title>Metabolic complementarity and genomics of the dual bacterial symbiosis of sharpshooters.</title>
        <authorList>
            <person name="Wu D."/>
            <person name="Daugherty S.C."/>
            <person name="Van Aken S.E."/>
            <person name="Pai G.H."/>
            <person name="Watkins K.L."/>
            <person name="Khouri H."/>
            <person name="Tallon L.J."/>
            <person name="Zaborsky J.M."/>
            <person name="Dunbar H.E."/>
            <person name="Tran P.L."/>
            <person name="Moran N.A."/>
            <person name="Eisen J.A."/>
        </authorList>
    </citation>
    <scope>NUCLEOTIDE SEQUENCE [LARGE SCALE GENOMIC DNA]</scope>
    <source>
        <strain evidence="6">Hc</strain>
    </source>
</reference>
<dbReference type="STRING" id="374463.BCI_0106"/>
<keyword evidence="2" id="KW-0813">Transport</keyword>
<comment type="similarity">
    <text evidence="1">Belongs to the ABC transporter superfamily.</text>
</comment>
<name>Q1LTY6_BAUCH</name>
<feature type="domain" description="ABC transporter" evidence="5">
    <location>
        <begin position="48"/>
        <end position="276"/>
    </location>
</feature>
<dbReference type="PROSITE" id="PS50893">
    <property type="entry name" value="ABC_TRANSPORTER_2"/>
    <property type="match status" value="1"/>
</dbReference>
<dbReference type="AlphaFoldDB" id="Q1LTY6"/>
<proteinExistence type="inferred from homology"/>
<dbReference type="HOGENOM" id="CLU_000604_1_11_6"/>
<accession>Q1LTY6</accession>
<dbReference type="EMBL" id="CP000238">
    <property type="protein sequence ID" value="ABF13783.1"/>
    <property type="molecule type" value="Genomic_DNA"/>
</dbReference>
<dbReference type="Proteomes" id="UP000002427">
    <property type="component" value="Chromosome"/>
</dbReference>
<dbReference type="InterPro" id="IPR003593">
    <property type="entry name" value="AAA+_ATPase"/>
</dbReference>
<keyword evidence="4 6" id="KW-0067">ATP-binding</keyword>
<dbReference type="InterPro" id="IPR003439">
    <property type="entry name" value="ABC_transporter-like_ATP-bd"/>
</dbReference>
<keyword evidence="3" id="KW-0547">Nucleotide-binding</keyword>
<evidence type="ECO:0000256" key="1">
    <source>
        <dbReference type="ARBA" id="ARBA00005417"/>
    </source>
</evidence>
<dbReference type="Gene3D" id="3.40.50.300">
    <property type="entry name" value="P-loop containing nucleotide triphosphate hydrolases"/>
    <property type="match status" value="1"/>
</dbReference>
<sequence length="280" mass="31489">MVYFVCKKFLFRSSNVYYCRRFYTYATGTNCYIATMDSNFLVTNATVIQLKQLLIGYNRKSIGKPVTGRFKRGSMTAIIGVNGSGKSTLLQTIAGLLFPVSGKIEFCQEGRPRIGYLPQQTEIDRQFPLKVFEVVSMGCWPATSILSSINNEQKIFIWNSLKQVGLDNKAFDNIGSLSNGEFQRMLFARLLVQQAPLVLLDEPFTSIDSSTSSILLTIITQLHQQGSTLIVVLHDYMLVAKYFPTTLLLSPIHNAWGSSADILKQFIIPTMAVRQQQRIL</sequence>
<gene>
    <name evidence="6" type="primary">troB</name>
    <name evidence="6" type="ordered locus">BCI_0106</name>
</gene>